<proteinExistence type="predicted"/>
<evidence type="ECO:0000313" key="1">
    <source>
        <dbReference type="EMBL" id="KAI5065202.1"/>
    </source>
</evidence>
<comment type="caution">
    <text evidence="1">The sequence shown here is derived from an EMBL/GenBank/DDBJ whole genome shotgun (WGS) entry which is preliminary data.</text>
</comment>
<dbReference type="Pfam" id="PF04749">
    <property type="entry name" value="PLAC8"/>
    <property type="match status" value="1"/>
</dbReference>
<dbReference type="OrthoDB" id="1045822at2759"/>
<dbReference type="PANTHER" id="PTHR15907">
    <property type="entry name" value="DUF614 FAMILY PROTEIN-RELATED"/>
    <property type="match status" value="1"/>
</dbReference>
<dbReference type="EMBL" id="JABFUD020000019">
    <property type="protein sequence ID" value="KAI5065202.1"/>
    <property type="molecule type" value="Genomic_DNA"/>
</dbReference>
<name>A0A9D4UCN0_ADICA</name>
<reference evidence="1" key="1">
    <citation type="submission" date="2021-01" db="EMBL/GenBank/DDBJ databases">
        <title>Adiantum capillus-veneris genome.</title>
        <authorList>
            <person name="Fang Y."/>
            <person name="Liao Q."/>
        </authorList>
    </citation>
    <scope>NUCLEOTIDE SEQUENCE</scope>
    <source>
        <strain evidence="1">H3</strain>
        <tissue evidence="1">Leaf</tissue>
    </source>
</reference>
<dbReference type="Proteomes" id="UP000886520">
    <property type="component" value="Chromosome 19"/>
</dbReference>
<organism evidence="1 2">
    <name type="scientific">Adiantum capillus-veneris</name>
    <name type="common">Maidenhair fern</name>
    <dbReference type="NCBI Taxonomy" id="13818"/>
    <lineage>
        <taxon>Eukaryota</taxon>
        <taxon>Viridiplantae</taxon>
        <taxon>Streptophyta</taxon>
        <taxon>Embryophyta</taxon>
        <taxon>Tracheophyta</taxon>
        <taxon>Polypodiopsida</taxon>
        <taxon>Polypodiidae</taxon>
        <taxon>Polypodiales</taxon>
        <taxon>Pteridineae</taxon>
        <taxon>Pteridaceae</taxon>
        <taxon>Vittarioideae</taxon>
        <taxon>Adiantum</taxon>
    </lineage>
</organism>
<keyword evidence="2" id="KW-1185">Reference proteome</keyword>
<gene>
    <name evidence="1" type="ORF">GOP47_0019897</name>
</gene>
<sequence length="142" mass="15758">MASSSSHQHREGWHSGLCECHKDCSTSCITCWAPCVTFGQIGEILDSGNRSCLMNGMFYMGAACVSCPWVYTTQYRTKLRLKFGLPPAPCNDCAVHFFCEACALCQEHRELKARGIDPALGWTANADKYTHIAPPQPHVMQK</sequence>
<dbReference type="AlphaFoldDB" id="A0A9D4UCN0"/>
<dbReference type="NCBIfam" id="TIGR01571">
    <property type="entry name" value="A_thal_Cys_rich"/>
    <property type="match status" value="1"/>
</dbReference>
<dbReference type="InterPro" id="IPR006461">
    <property type="entry name" value="PLAC_motif_containing"/>
</dbReference>
<evidence type="ECO:0000313" key="2">
    <source>
        <dbReference type="Proteomes" id="UP000886520"/>
    </source>
</evidence>
<protein>
    <submittedName>
        <fullName evidence="1">Uncharacterized protein</fullName>
    </submittedName>
</protein>
<accession>A0A9D4UCN0</accession>